<evidence type="ECO:0000256" key="1">
    <source>
        <dbReference type="SAM" id="Phobius"/>
    </source>
</evidence>
<dbReference type="EMBL" id="AP017457">
    <property type="protein sequence ID" value="BAU99354.1"/>
    <property type="molecule type" value="Genomic_DNA"/>
</dbReference>
<sequence>MNFTESIKSVFSKYATFSGRASRSEFWWWYLFVSLVNIVMSFIWNMSTMGMLNSATSVEAMLAGMFNWAYYLWIVVSLALLLPTLGVIWRRLHDTNRSGGFYFLGLIPIVGIIVLLVFWVQDSTPGANRFGENPKTS</sequence>
<evidence type="ECO:0000313" key="2">
    <source>
        <dbReference type="EMBL" id="BAU99354.1"/>
    </source>
</evidence>
<feature type="transmembrane region" description="Helical" evidence="1">
    <location>
        <begin position="101"/>
        <end position="120"/>
    </location>
</feature>
<protein>
    <recommendedName>
        <fullName evidence="4">DUF805 domain-containing protein</fullName>
    </recommendedName>
</protein>
<proteinExistence type="predicted"/>
<evidence type="ECO:0008006" key="4">
    <source>
        <dbReference type="Google" id="ProtNLM"/>
    </source>
</evidence>
<accession>A0A173LWY1</accession>
<dbReference type="InterPro" id="IPR008523">
    <property type="entry name" value="DUF805"/>
</dbReference>
<dbReference type="GO" id="GO:0005886">
    <property type="term" value="C:plasma membrane"/>
    <property type="evidence" value="ECO:0007669"/>
    <property type="project" value="TreeGrafter"/>
</dbReference>
<dbReference type="Pfam" id="PF05656">
    <property type="entry name" value="DUF805"/>
    <property type="match status" value="1"/>
</dbReference>
<name>A0A173LWY1_9MICO</name>
<feature type="transmembrane region" description="Helical" evidence="1">
    <location>
        <begin position="68"/>
        <end position="89"/>
    </location>
</feature>
<dbReference type="GeneID" id="80452005"/>
<keyword evidence="1" id="KW-1133">Transmembrane helix</keyword>
<keyword evidence="1" id="KW-0812">Transmembrane</keyword>
<evidence type="ECO:0000313" key="3">
    <source>
        <dbReference type="Proteomes" id="UP000243847"/>
    </source>
</evidence>
<gene>
    <name evidence="2" type="ORF">AUMI_18120</name>
</gene>
<dbReference type="PANTHER" id="PTHR34980">
    <property type="entry name" value="INNER MEMBRANE PROTEIN-RELATED-RELATED"/>
    <property type="match status" value="1"/>
</dbReference>
<dbReference type="OrthoDB" id="9812349at2"/>
<organism evidence="2 3">
    <name type="scientific">Aurantimicrobium minutum</name>
    <dbReference type="NCBI Taxonomy" id="708131"/>
    <lineage>
        <taxon>Bacteria</taxon>
        <taxon>Bacillati</taxon>
        <taxon>Actinomycetota</taxon>
        <taxon>Actinomycetes</taxon>
        <taxon>Micrococcales</taxon>
        <taxon>Microbacteriaceae</taxon>
        <taxon>Aurantimicrobium</taxon>
    </lineage>
</organism>
<reference evidence="2 3" key="1">
    <citation type="journal article" date="2016" name="Genome Announc.">
        <title>Complete Genome Sequence of Aurantimicrobium minutum Type Strain KNCT, a Planktonic Ultramicrobacterium Isolated from River Water.</title>
        <authorList>
            <person name="Nakai R."/>
            <person name="Fujisawa T."/>
            <person name="Nakamura Y."/>
            <person name="Nishide H."/>
            <person name="Uchiyama I."/>
            <person name="Baba T."/>
            <person name="Toyoda A."/>
            <person name="Fujiyama A."/>
            <person name="Naganuma T."/>
            <person name="Niki H."/>
        </authorList>
    </citation>
    <scope>NUCLEOTIDE SEQUENCE [LARGE SCALE GENOMIC DNA]</scope>
    <source>
        <strain evidence="2 3">KNC</strain>
    </source>
</reference>
<feature type="transmembrane region" description="Helical" evidence="1">
    <location>
        <begin position="27"/>
        <end position="48"/>
    </location>
</feature>
<dbReference type="PANTHER" id="PTHR34980:SF2">
    <property type="entry name" value="INNER MEMBRANE PROTEIN YHAH-RELATED"/>
    <property type="match status" value="1"/>
</dbReference>
<dbReference type="KEGG" id="amin:AUMI_18120"/>
<dbReference type="AlphaFoldDB" id="A0A173LWY1"/>
<dbReference type="Proteomes" id="UP000243847">
    <property type="component" value="Chromosome sequence1"/>
</dbReference>
<dbReference type="RefSeq" id="WP_096381654.1">
    <property type="nucleotide sequence ID" value="NZ_AP017457.1"/>
</dbReference>
<keyword evidence="1" id="KW-0472">Membrane</keyword>